<feature type="transmembrane region" description="Helical" evidence="7">
    <location>
        <begin position="285"/>
        <end position="307"/>
    </location>
</feature>
<feature type="transmembrane region" description="Helical" evidence="7">
    <location>
        <begin position="260"/>
        <end position="278"/>
    </location>
</feature>
<dbReference type="GO" id="GO:0022857">
    <property type="term" value="F:transmembrane transporter activity"/>
    <property type="evidence" value="ECO:0007669"/>
    <property type="project" value="InterPro"/>
</dbReference>
<evidence type="ECO:0000313" key="8">
    <source>
        <dbReference type="EMBL" id="MQY07353.1"/>
    </source>
</evidence>
<sequence>MWSSPYRPVLAHPRFRRILPALAVSALGDGMSLVAVTWLALQLAPRSHHGTWVAVAVAAYSLPAVAGAVLFAPFLRGRGGARLAGWDAALRGAALGAIPVAYAFDVLGIGLYTVLLAVSSLLRSWGSAGRYTVIAELLPGEQHLPANAVLTVLTEAATVIGPPLAGLLIAWWGGAAVIAIDAATFAVMAATYLLAVPRTGPAKDAVAERAAGALAVIRRDGELAGLLALTFGFFLLFGPVMVALPLHVTEDLHGSATLLGLYYTAFGLGAAGGGLAAGHMRRRRLWPTIIALVAGFGGAMVPMGLAVPVSVSLLSFSLAGLAWGPYMGLSIALFQRRASGEALASVLAANSTVGTLSLPLGTMLGGVAVGAVGARETMLGCALLTIALGATAALGLRGAGLRSR</sequence>
<proteinExistence type="predicted"/>
<organism evidence="8 9">
    <name type="scientific">Actinomadura macrotermitis</name>
    <dbReference type="NCBI Taxonomy" id="2585200"/>
    <lineage>
        <taxon>Bacteria</taxon>
        <taxon>Bacillati</taxon>
        <taxon>Actinomycetota</taxon>
        <taxon>Actinomycetes</taxon>
        <taxon>Streptosporangiales</taxon>
        <taxon>Thermomonosporaceae</taxon>
        <taxon>Actinomadura</taxon>
    </lineage>
</organism>
<feature type="transmembrane region" description="Helical" evidence="7">
    <location>
        <begin position="93"/>
        <end position="118"/>
    </location>
</feature>
<comment type="subcellular location">
    <subcellularLocation>
        <location evidence="1">Cell inner membrane</location>
        <topology evidence="1">Multi-pass membrane protein</topology>
    </subcellularLocation>
</comment>
<keyword evidence="5 7" id="KW-1133">Transmembrane helix</keyword>
<evidence type="ECO:0000256" key="7">
    <source>
        <dbReference type="SAM" id="Phobius"/>
    </source>
</evidence>
<dbReference type="AlphaFoldDB" id="A0A7K0C1L0"/>
<evidence type="ECO:0000256" key="3">
    <source>
        <dbReference type="ARBA" id="ARBA00022475"/>
    </source>
</evidence>
<keyword evidence="2" id="KW-0813">Transport</keyword>
<evidence type="ECO:0000256" key="1">
    <source>
        <dbReference type="ARBA" id="ARBA00004429"/>
    </source>
</evidence>
<name>A0A7K0C1L0_9ACTN</name>
<dbReference type="PANTHER" id="PTHR23513">
    <property type="entry name" value="INTEGRAL MEMBRANE EFFLUX PROTEIN-RELATED"/>
    <property type="match status" value="1"/>
</dbReference>
<gene>
    <name evidence="8" type="ORF">ACRB68_54530</name>
</gene>
<dbReference type="InterPro" id="IPR036259">
    <property type="entry name" value="MFS_trans_sf"/>
</dbReference>
<dbReference type="OrthoDB" id="3661340at2"/>
<comment type="caution">
    <text evidence="8">The sequence shown here is derived from an EMBL/GenBank/DDBJ whole genome shotgun (WGS) entry which is preliminary data.</text>
</comment>
<evidence type="ECO:0000256" key="4">
    <source>
        <dbReference type="ARBA" id="ARBA00022692"/>
    </source>
</evidence>
<dbReference type="PANTHER" id="PTHR23513:SF9">
    <property type="entry name" value="ENTEROBACTIN EXPORTER ENTS"/>
    <property type="match status" value="1"/>
</dbReference>
<dbReference type="GO" id="GO:0005886">
    <property type="term" value="C:plasma membrane"/>
    <property type="evidence" value="ECO:0007669"/>
    <property type="project" value="UniProtKB-SubCell"/>
</dbReference>
<feature type="transmembrane region" description="Helical" evidence="7">
    <location>
        <begin position="313"/>
        <end position="334"/>
    </location>
</feature>
<dbReference type="EMBL" id="WEGH01000003">
    <property type="protein sequence ID" value="MQY07353.1"/>
    <property type="molecule type" value="Genomic_DNA"/>
</dbReference>
<protein>
    <recommendedName>
        <fullName evidence="10">MFS transporter</fullName>
    </recommendedName>
</protein>
<dbReference type="RefSeq" id="WP_153537089.1">
    <property type="nucleotide sequence ID" value="NZ_WEGH01000003.1"/>
</dbReference>
<dbReference type="Pfam" id="PF07690">
    <property type="entry name" value="MFS_1"/>
    <property type="match status" value="1"/>
</dbReference>
<keyword evidence="4 7" id="KW-0812">Transmembrane</keyword>
<evidence type="ECO:0000256" key="6">
    <source>
        <dbReference type="ARBA" id="ARBA00023136"/>
    </source>
</evidence>
<accession>A0A7K0C1L0</accession>
<reference evidence="8 9" key="1">
    <citation type="submission" date="2019-10" db="EMBL/GenBank/DDBJ databases">
        <title>Actinomadura rubteroloni sp. nov. and Actinomadura macrotermitis sp. nov., isolated from the gut of fungus growing-termite Macrotermes natalensis.</title>
        <authorList>
            <person name="Benndorf R."/>
            <person name="Martin K."/>
            <person name="Kuefner M."/>
            <person name="De Beer W."/>
            <person name="Kaster A.-K."/>
            <person name="Vollmers J."/>
            <person name="Poulsen M."/>
            <person name="Beemelmanns C."/>
        </authorList>
    </citation>
    <scope>NUCLEOTIDE SEQUENCE [LARGE SCALE GENOMIC DNA]</scope>
    <source>
        <strain evidence="8 9">RB68</strain>
    </source>
</reference>
<feature type="transmembrane region" description="Helical" evidence="7">
    <location>
        <begin position="377"/>
        <end position="396"/>
    </location>
</feature>
<dbReference type="Proteomes" id="UP000487268">
    <property type="component" value="Unassembled WGS sequence"/>
</dbReference>
<feature type="transmembrane region" description="Helical" evidence="7">
    <location>
        <begin position="226"/>
        <end position="248"/>
    </location>
</feature>
<feature type="transmembrane region" description="Helical" evidence="7">
    <location>
        <begin position="21"/>
        <end position="40"/>
    </location>
</feature>
<keyword evidence="6 7" id="KW-0472">Membrane</keyword>
<feature type="transmembrane region" description="Helical" evidence="7">
    <location>
        <begin position="169"/>
        <end position="195"/>
    </location>
</feature>
<feature type="transmembrane region" description="Helical" evidence="7">
    <location>
        <begin position="346"/>
        <end position="371"/>
    </location>
</feature>
<dbReference type="InterPro" id="IPR011701">
    <property type="entry name" value="MFS"/>
</dbReference>
<dbReference type="Gene3D" id="1.20.1250.20">
    <property type="entry name" value="MFS general substrate transporter like domains"/>
    <property type="match status" value="1"/>
</dbReference>
<dbReference type="SUPFAM" id="SSF103473">
    <property type="entry name" value="MFS general substrate transporter"/>
    <property type="match status" value="1"/>
</dbReference>
<evidence type="ECO:0000313" key="9">
    <source>
        <dbReference type="Proteomes" id="UP000487268"/>
    </source>
</evidence>
<dbReference type="CDD" id="cd06173">
    <property type="entry name" value="MFS_MefA_like"/>
    <property type="match status" value="1"/>
</dbReference>
<keyword evidence="9" id="KW-1185">Reference proteome</keyword>
<evidence type="ECO:0008006" key="10">
    <source>
        <dbReference type="Google" id="ProtNLM"/>
    </source>
</evidence>
<feature type="transmembrane region" description="Helical" evidence="7">
    <location>
        <begin position="52"/>
        <end position="72"/>
    </location>
</feature>
<evidence type="ECO:0000256" key="5">
    <source>
        <dbReference type="ARBA" id="ARBA00022989"/>
    </source>
</evidence>
<keyword evidence="3" id="KW-1003">Cell membrane</keyword>
<evidence type="ECO:0000256" key="2">
    <source>
        <dbReference type="ARBA" id="ARBA00022448"/>
    </source>
</evidence>